<keyword evidence="3" id="KW-0347">Helicase</keyword>
<evidence type="ECO:0000256" key="2">
    <source>
        <dbReference type="ARBA" id="ARBA00022801"/>
    </source>
</evidence>
<dbReference type="PANTHER" id="PTHR11274:SF0">
    <property type="entry name" value="GENERAL TRANSCRIPTION AND DNA REPAIR FACTOR IIH HELICASE SUBUNIT XPB"/>
    <property type="match status" value="1"/>
</dbReference>
<dbReference type="InterPro" id="IPR001650">
    <property type="entry name" value="Helicase_C-like"/>
</dbReference>
<evidence type="ECO:0000313" key="7">
    <source>
        <dbReference type="EMBL" id="QHT74657.1"/>
    </source>
</evidence>
<dbReference type="InterPro" id="IPR027417">
    <property type="entry name" value="P-loop_NTPase"/>
</dbReference>
<dbReference type="Gene3D" id="2.170.16.10">
    <property type="entry name" value="Hedgehog/Intein (Hint) domain"/>
    <property type="match status" value="1"/>
</dbReference>
<dbReference type="InterPro" id="IPR014001">
    <property type="entry name" value="Helicase_ATP-bd"/>
</dbReference>
<feature type="domain" description="Helicase ATP-binding" evidence="6">
    <location>
        <begin position="456"/>
        <end position="605"/>
    </location>
</feature>
<dbReference type="InterPro" id="IPR007868">
    <property type="entry name" value="Hom_end_hint"/>
</dbReference>
<dbReference type="InterPro" id="IPR036844">
    <property type="entry name" value="Hint_dom_sf"/>
</dbReference>
<dbReference type="Gene3D" id="3.40.50.300">
    <property type="entry name" value="P-loop containing nucleotide triphosphate hydrolases"/>
    <property type="match status" value="2"/>
</dbReference>
<dbReference type="SMART" id="SM00487">
    <property type="entry name" value="DEXDc"/>
    <property type="match status" value="1"/>
</dbReference>
<dbReference type="GO" id="GO:0016787">
    <property type="term" value="F:hydrolase activity"/>
    <property type="evidence" value="ECO:0007669"/>
    <property type="project" value="UniProtKB-KW"/>
</dbReference>
<protein>
    <recommendedName>
        <fullName evidence="6">Helicase ATP-binding domain-containing protein</fullName>
    </recommendedName>
</protein>
<dbReference type="EMBL" id="MN739854">
    <property type="protein sequence ID" value="QHT74657.1"/>
    <property type="molecule type" value="Genomic_DNA"/>
</dbReference>
<name>A0A6C0H2L9_9ZZZZ</name>
<feature type="compositionally biased region" description="Polar residues" evidence="5">
    <location>
        <begin position="33"/>
        <end position="61"/>
    </location>
</feature>
<dbReference type="Pfam" id="PF04851">
    <property type="entry name" value="ResIII"/>
    <property type="match status" value="1"/>
</dbReference>
<dbReference type="AlphaFoldDB" id="A0A6C0H2L9"/>
<evidence type="ECO:0000256" key="3">
    <source>
        <dbReference type="ARBA" id="ARBA00022806"/>
    </source>
</evidence>
<dbReference type="GO" id="GO:0030908">
    <property type="term" value="P:protein splicing"/>
    <property type="evidence" value="ECO:0007669"/>
    <property type="project" value="InterPro"/>
</dbReference>
<dbReference type="GO" id="GO:0003677">
    <property type="term" value="F:DNA binding"/>
    <property type="evidence" value="ECO:0007669"/>
    <property type="project" value="InterPro"/>
</dbReference>
<keyword evidence="1" id="KW-0547">Nucleotide-binding</keyword>
<dbReference type="Pfam" id="PF00271">
    <property type="entry name" value="Helicase_C"/>
    <property type="match status" value="1"/>
</dbReference>
<organism evidence="7">
    <name type="scientific">viral metagenome</name>
    <dbReference type="NCBI Taxonomy" id="1070528"/>
    <lineage>
        <taxon>unclassified sequences</taxon>
        <taxon>metagenomes</taxon>
        <taxon>organismal metagenomes</taxon>
    </lineage>
</organism>
<feature type="region of interest" description="Disordered" evidence="5">
    <location>
        <begin position="1"/>
        <end position="61"/>
    </location>
</feature>
<dbReference type="GO" id="GO:0005524">
    <property type="term" value="F:ATP binding"/>
    <property type="evidence" value="ECO:0007669"/>
    <property type="project" value="UniProtKB-KW"/>
</dbReference>
<evidence type="ECO:0000256" key="5">
    <source>
        <dbReference type="SAM" id="MobiDB-lite"/>
    </source>
</evidence>
<dbReference type="SUPFAM" id="SSF51294">
    <property type="entry name" value="Hedgehog/intein (Hint) domain"/>
    <property type="match status" value="1"/>
</dbReference>
<dbReference type="Gene3D" id="3.10.28.10">
    <property type="entry name" value="Homing endonucleases"/>
    <property type="match status" value="1"/>
</dbReference>
<dbReference type="InterPro" id="IPR027434">
    <property type="entry name" value="Homing_endonucl"/>
</dbReference>
<sequence>MNRFIQKWKQPQPQPPSSIDSAPVQKIVKKNGIPSSSSMIPKTGSIQRNATSSSLRVNTENAVSPEYGETVRQHSYIGKKGYTISKKALTEADLEFLKKDLFVKPVIMGAKFAPNADIAAAFPVYRENDNKIYLPRFYGIHRYGLPDRSDIHSGKNIDVDFVKPLRDYQDKIVDVYMKYVDTPICKIPSTDTVSYAAFGSGGILEVPCGRGKCLGKNTEILMYDGTIKLVQDVVVGDQIMGDDSRPRGVLSLARGRETMYKVKSTIDTHTQYTVNKSHILSLKNVVTGEIVDLSIEDYMSYPKKEDLRGYRVPIVFTETPVVDPYEYGYKLLSLYMTAINLSYLCNSRKNQLSLLAGIIDSEGDVGNTYFIHLSVDMRDKAGGSILYLIRSLGFRVLLYTHVSTSGYYIIEINSTIYADLSEIPTRIRKYKQQLTEPLDLTYQITLEELPEDEYYGFEIDGNHRFLLGDFTVTHNTVMGLKIISLLKKKTLIIVHKEFLMNQWIERIAEFLPTARVGKIQGNVVDIYNKDIVIGMVQTLYDKEYAPTVFEEFGLTIIDEVHRICSEQFSRTLFKTIMPYMLGISATVERKDKLTKVLHMFIGDKIYSEKRENDDLVCVRAIEYKSPDADFNEVEVDFRGSPKYSTMISKLCEFGPRSDFIVRIIRDLLEENPENQMMILCHNRSLLAYLYESIKHKELATVGYYVGGMKQTNLQETESKQIVLATYAMAAEALDIKTLSTLVMVTPKTDITQSVGRILRMKHESPIIVDIVDTHDLFQNQWVQRRRFYKKCNYRIRSIDSNRYVGMNFDWEEDKTWTRVFEPKVAACSNTKDTGDDEDEDLQPETRPKSVFGKLMINIEDL</sequence>
<dbReference type="SUPFAM" id="SSF52540">
    <property type="entry name" value="P-loop containing nucleoside triphosphate hydrolases"/>
    <property type="match status" value="1"/>
</dbReference>
<dbReference type="Pfam" id="PF05203">
    <property type="entry name" value="Hom_end_hint"/>
    <property type="match status" value="1"/>
</dbReference>
<evidence type="ECO:0000259" key="6">
    <source>
        <dbReference type="PROSITE" id="PS51192"/>
    </source>
</evidence>
<dbReference type="PANTHER" id="PTHR11274">
    <property type="entry name" value="RAD25/XP-B DNA REPAIR HELICASE"/>
    <property type="match status" value="1"/>
</dbReference>
<accession>A0A6C0H2L9</accession>
<proteinExistence type="predicted"/>
<reference evidence="7" key="1">
    <citation type="journal article" date="2020" name="Nature">
        <title>Giant virus diversity and host interactions through global metagenomics.</title>
        <authorList>
            <person name="Schulz F."/>
            <person name="Roux S."/>
            <person name="Paez-Espino D."/>
            <person name="Jungbluth S."/>
            <person name="Walsh D.A."/>
            <person name="Denef V.J."/>
            <person name="McMahon K.D."/>
            <person name="Konstantinidis K.T."/>
            <person name="Eloe-Fadrosh E.A."/>
            <person name="Kyrpides N.C."/>
            <person name="Woyke T."/>
        </authorList>
    </citation>
    <scope>NUCLEOTIDE SEQUENCE</scope>
    <source>
        <strain evidence="7">GVMAG-M-3300023179-59</strain>
    </source>
</reference>
<dbReference type="SUPFAM" id="SSF55608">
    <property type="entry name" value="Homing endonucleases"/>
    <property type="match status" value="1"/>
</dbReference>
<evidence type="ECO:0000256" key="1">
    <source>
        <dbReference type="ARBA" id="ARBA00022741"/>
    </source>
</evidence>
<keyword evidence="2" id="KW-0378">Hydrolase</keyword>
<dbReference type="PROSITE" id="PS51192">
    <property type="entry name" value="HELICASE_ATP_BIND_1"/>
    <property type="match status" value="1"/>
</dbReference>
<dbReference type="InterPro" id="IPR006935">
    <property type="entry name" value="Helicase/UvrB_N"/>
</dbReference>
<evidence type="ECO:0000256" key="4">
    <source>
        <dbReference type="ARBA" id="ARBA00022840"/>
    </source>
</evidence>
<dbReference type="InterPro" id="IPR050615">
    <property type="entry name" value="ATP-dep_DNA_Helicase"/>
</dbReference>
<dbReference type="GO" id="GO:0004386">
    <property type="term" value="F:helicase activity"/>
    <property type="evidence" value="ECO:0007669"/>
    <property type="project" value="UniProtKB-KW"/>
</dbReference>
<keyword evidence="4" id="KW-0067">ATP-binding</keyword>